<evidence type="ECO:0000313" key="3">
    <source>
        <dbReference type="Proteomes" id="UP001219934"/>
    </source>
</evidence>
<keyword evidence="3" id="KW-1185">Reference proteome</keyword>
<evidence type="ECO:0000256" key="1">
    <source>
        <dbReference type="SAM" id="MobiDB-lite"/>
    </source>
</evidence>
<proteinExistence type="predicted"/>
<sequence length="77" mass="8771">MRDHRTLLSPGWGGQIQGGVEGRRFKLDLRIRDKRKEKRSAGSSKGSSKRDLDTTSCETLFAPTANRRYNKMMVDSK</sequence>
<protein>
    <submittedName>
        <fullName evidence="2">Uncharacterized protein</fullName>
    </submittedName>
</protein>
<name>A0AAD6BRH5_9TELE</name>
<dbReference type="AlphaFoldDB" id="A0AAD6BRH5"/>
<comment type="caution">
    <text evidence="2">The sequence shown here is derived from an EMBL/GenBank/DDBJ whole genome shotgun (WGS) entry which is preliminary data.</text>
</comment>
<gene>
    <name evidence="2" type="ORF">JOQ06_021034</name>
</gene>
<feature type="region of interest" description="Disordered" evidence="1">
    <location>
        <begin position="33"/>
        <end position="56"/>
    </location>
</feature>
<evidence type="ECO:0000313" key="2">
    <source>
        <dbReference type="EMBL" id="KAJ4949523.1"/>
    </source>
</evidence>
<accession>A0AAD6BRH5</accession>
<reference evidence="2" key="1">
    <citation type="submission" date="2022-11" db="EMBL/GenBank/DDBJ databases">
        <title>Chromosome-level genome of Pogonophryne albipinna.</title>
        <authorList>
            <person name="Jo E."/>
        </authorList>
    </citation>
    <scope>NUCLEOTIDE SEQUENCE</scope>
    <source>
        <strain evidence="2">SGF0006</strain>
        <tissue evidence="2">Muscle</tissue>
    </source>
</reference>
<organism evidence="2 3">
    <name type="scientific">Pogonophryne albipinna</name>
    <dbReference type="NCBI Taxonomy" id="1090488"/>
    <lineage>
        <taxon>Eukaryota</taxon>
        <taxon>Metazoa</taxon>
        <taxon>Chordata</taxon>
        <taxon>Craniata</taxon>
        <taxon>Vertebrata</taxon>
        <taxon>Euteleostomi</taxon>
        <taxon>Actinopterygii</taxon>
        <taxon>Neopterygii</taxon>
        <taxon>Teleostei</taxon>
        <taxon>Neoteleostei</taxon>
        <taxon>Acanthomorphata</taxon>
        <taxon>Eupercaria</taxon>
        <taxon>Perciformes</taxon>
        <taxon>Notothenioidei</taxon>
        <taxon>Pogonophryne</taxon>
    </lineage>
</organism>
<dbReference type="EMBL" id="JAPTMU010000001">
    <property type="protein sequence ID" value="KAJ4949523.1"/>
    <property type="molecule type" value="Genomic_DNA"/>
</dbReference>
<dbReference type="Proteomes" id="UP001219934">
    <property type="component" value="Unassembled WGS sequence"/>
</dbReference>